<accession>A0AAV1JXU7</accession>
<name>A0AAV1JXU7_9NEOP</name>
<dbReference type="Proteomes" id="UP001497472">
    <property type="component" value="Unassembled WGS sequence"/>
</dbReference>
<dbReference type="EMBL" id="CAVLEF010000225">
    <property type="protein sequence ID" value="CAK1553461.1"/>
    <property type="molecule type" value="Genomic_DNA"/>
</dbReference>
<evidence type="ECO:0000313" key="2">
    <source>
        <dbReference type="Proteomes" id="UP001497472"/>
    </source>
</evidence>
<keyword evidence="2" id="KW-1185">Reference proteome</keyword>
<evidence type="ECO:0000313" key="1">
    <source>
        <dbReference type="EMBL" id="CAK1553461.1"/>
    </source>
</evidence>
<comment type="caution">
    <text evidence="1">The sequence shown here is derived from an EMBL/GenBank/DDBJ whole genome shotgun (WGS) entry which is preliminary data.</text>
</comment>
<sequence length="115" mass="13164">MARQRPTTRHFHNQPELRRGDSSSLMLRWIFLVWLASYGPLGNTVKQDEENFLNFTCYTRVKEIFVACSLLQPTSQTSTIIVKVLSPKLRLSAAPWVKMNTNQKNKVAPGLSAWT</sequence>
<gene>
    <name evidence="1" type="ORF">LNINA_LOCUS12463</name>
</gene>
<organism evidence="1 2">
    <name type="scientific">Leptosia nina</name>
    <dbReference type="NCBI Taxonomy" id="320188"/>
    <lineage>
        <taxon>Eukaryota</taxon>
        <taxon>Metazoa</taxon>
        <taxon>Ecdysozoa</taxon>
        <taxon>Arthropoda</taxon>
        <taxon>Hexapoda</taxon>
        <taxon>Insecta</taxon>
        <taxon>Pterygota</taxon>
        <taxon>Neoptera</taxon>
        <taxon>Endopterygota</taxon>
        <taxon>Lepidoptera</taxon>
        <taxon>Glossata</taxon>
        <taxon>Ditrysia</taxon>
        <taxon>Papilionoidea</taxon>
        <taxon>Pieridae</taxon>
        <taxon>Pierinae</taxon>
        <taxon>Leptosia</taxon>
    </lineage>
</organism>
<reference evidence="1 2" key="1">
    <citation type="submission" date="2023-11" db="EMBL/GenBank/DDBJ databases">
        <authorList>
            <person name="Okamura Y."/>
        </authorList>
    </citation>
    <scope>NUCLEOTIDE SEQUENCE [LARGE SCALE GENOMIC DNA]</scope>
</reference>
<protein>
    <submittedName>
        <fullName evidence="1">Uncharacterized protein</fullName>
    </submittedName>
</protein>
<proteinExistence type="predicted"/>
<dbReference type="AlphaFoldDB" id="A0AAV1JXU7"/>